<accession>A0A183EBH4</accession>
<reference evidence="9" key="1">
    <citation type="submission" date="2016-06" db="UniProtKB">
        <authorList>
            <consortium name="WormBaseParasite"/>
        </authorList>
    </citation>
    <scope>IDENTIFICATION</scope>
</reference>
<dbReference type="Proteomes" id="UP000271098">
    <property type="component" value="Unassembled WGS sequence"/>
</dbReference>
<dbReference type="GO" id="GO:0008289">
    <property type="term" value="F:lipid binding"/>
    <property type="evidence" value="ECO:0007669"/>
    <property type="project" value="UniProtKB-KW"/>
</dbReference>
<comment type="subcellular location">
    <subcellularLocation>
        <location evidence="1">Membrane</location>
    </subcellularLocation>
</comment>
<protein>
    <submittedName>
        <fullName evidence="9">SMP-LTD domain-containing protein</fullName>
    </submittedName>
</protein>
<sequence length="128" mass="14815">MPRHLRMRSLHCLCVRENAQQEHSLLRLSLNLVLWIHNKLQLELSDLTMRSAVGRLMQHIRIRELSVGSKSPVINAVRVESFQMFEDGEGFKTLNLLADVDYSGGFQNSVDVRMLFERFAQLSIKVSY</sequence>
<keyword evidence="5" id="KW-0472">Membrane</keyword>
<dbReference type="WBParaSite" id="GPUH_0001834001-mRNA-1">
    <property type="protein sequence ID" value="GPUH_0001834001-mRNA-1"/>
    <property type="gene ID" value="GPUH_0001834001"/>
</dbReference>
<dbReference type="PANTHER" id="PTHR21519">
    <property type="entry name" value="PDZ DOMAIN-CONTAINING PROTEIN 8"/>
    <property type="match status" value="1"/>
</dbReference>
<organism evidence="9">
    <name type="scientific">Gongylonema pulchrum</name>
    <dbReference type="NCBI Taxonomy" id="637853"/>
    <lineage>
        <taxon>Eukaryota</taxon>
        <taxon>Metazoa</taxon>
        <taxon>Ecdysozoa</taxon>
        <taxon>Nematoda</taxon>
        <taxon>Chromadorea</taxon>
        <taxon>Rhabditida</taxon>
        <taxon>Spirurina</taxon>
        <taxon>Spiruromorpha</taxon>
        <taxon>Spiruroidea</taxon>
        <taxon>Gongylonematidae</taxon>
        <taxon>Gongylonema</taxon>
    </lineage>
</organism>
<reference evidence="7 8" key="2">
    <citation type="submission" date="2018-11" db="EMBL/GenBank/DDBJ databases">
        <authorList>
            <consortium name="Pathogen Informatics"/>
        </authorList>
    </citation>
    <scope>NUCLEOTIDE SEQUENCE [LARGE SCALE GENOMIC DNA]</scope>
</reference>
<dbReference type="InterPro" id="IPR031468">
    <property type="entry name" value="SMP_LBD"/>
</dbReference>
<keyword evidence="4" id="KW-0446">Lipid-binding</keyword>
<dbReference type="GO" id="GO:0051560">
    <property type="term" value="P:mitochondrial calcium ion homeostasis"/>
    <property type="evidence" value="ECO:0007669"/>
    <property type="project" value="InterPro"/>
</dbReference>
<dbReference type="PROSITE" id="PS51847">
    <property type="entry name" value="SMP"/>
    <property type="match status" value="1"/>
</dbReference>
<name>A0A183EBH4_9BILA</name>
<dbReference type="GO" id="GO:0044233">
    <property type="term" value="C:mitochondria-associated endoplasmic reticulum membrane contact site"/>
    <property type="evidence" value="ECO:0007669"/>
    <property type="project" value="InterPro"/>
</dbReference>
<feature type="domain" description="SMP-LTD" evidence="6">
    <location>
        <begin position="15"/>
        <end position="128"/>
    </location>
</feature>
<keyword evidence="3" id="KW-0445">Lipid transport</keyword>
<evidence type="ECO:0000313" key="9">
    <source>
        <dbReference type="WBParaSite" id="GPUH_0001834001-mRNA-1"/>
    </source>
</evidence>
<dbReference type="GO" id="GO:0005739">
    <property type="term" value="C:mitochondrion"/>
    <property type="evidence" value="ECO:0007669"/>
    <property type="project" value="GOC"/>
</dbReference>
<evidence type="ECO:0000259" key="6">
    <source>
        <dbReference type="PROSITE" id="PS51847"/>
    </source>
</evidence>
<keyword evidence="2" id="KW-0813">Transport</keyword>
<gene>
    <name evidence="7" type="ORF">GPUH_LOCUS18312</name>
</gene>
<dbReference type="InterPro" id="IPR058801">
    <property type="entry name" value="PDZD8_N"/>
</dbReference>
<dbReference type="PANTHER" id="PTHR21519:SF1">
    <property type="entry name" value="PDZ DOMAIN-CONTAINING PROTEIN 8"/>
    <property type="match status" value="1"/>
</dbReference>
<dbReference type="Pfam" id="PF26547">
    <property type="entry name" value="PDZD8_N"/>
    <property type="match status" value="1"/>
</dbReference>
<dbReference type="GO" id="GO:1990456">
    <property type="term" value="P:mitochondrion-endoplasmic reticulum membrane tethering"/>
    <property type="evidence" value="ECO:0007669"/>
    <property type="project" value="InterPro"/>
</dbReference>
<evidence type="ECO:0000256" key="3">
    <source>
        <dbReference type="ARBA" id="ARBA00023055"/>
    </source>
</evidence>
<dbReference type="OrthoDB" id="10004596at2759"/>
<evidence type="ECO:0000313" key="8">
    <source>
        <dbReference type="Proteomes" id="UP000271098"/>
    </source>
</evidence>
<evidence type="ECO:0000313" key="7">
    <source>
        <dbReference type="EMBL" id="VDN31483.1"/>
    </source>
</evidence>
<evidence type="ECO:0000256" key="1">
    <source>
        <dbReference type="ARBA" id="ARBA00004370"/>
    </source>
</evidence>
<dbReference type="EMBL" id="UYRT01086554">
    <property type="protein sequence ID" value="VDN31483.1"/>
    <property type="molecule type" value="Genomic_DNA"/>
</dbReference>
<dbReference type="InterPro" id="IPR039275">
    <property type="entry name" value="PDZD8"/>
</dbReference>
<keyword evidence="8" id="KW-1185">Reference proteome</keyword>
<evidence type="ECO:0000256" key="2">
    <source>
        <dbReference type="ARBA" id="ARBA00022448"/>
    </source>
</evidence>
<proteinExistence type="predicted"/>
<dbReference type="AlphaFoldDB" id="A0A183EBH4"/>
<dbReference type="GO" id="GO:0016020">
    <property type="term" value="C:membrane"/>
    <property type="evidence" value="ECO:0007669"/>
    <property type="project" value="UniProtKB-SubCell"/>
</dbReference>
<dbReference type="GO" id="GO:0006869">
    <property type="term" value="P:lipid transport"/>
    <property type="evidence" value="ECO:0007669"/>
    <property type="project" value="UniProtKB-KW"/>
</dbReference>
<evidence type="ECO:0000256" key="4">
    <source>
        <dbReference type="ARBA" id="ARBA00023121"/>
    </source>
</evidence>
<evidence type="ECO:0000256" key="5">
    <source>
        <dbReference type="ARBA" id="ARBA00023136"/>
    </source>
</evidence>